<accession>A0A1J3I0H2</accession>
<name>A0A1J3I0H2_NOCCA</name>
<evidence type="ECO:0000313" key="1">
    <source>
        <dbReference type="EMBL" id="JAU73874.1"/>
    </source>
</evidence>
<protein>
    <submittedName>
        <fullName evidence="1">Putative F-box/LRR-repeat protein 19</fullName>
    </submittedName>
</protein>
<dbReference type="AlphaFoldDB" id="A0A1J3I0H2"/>
<dbReference type="InterPro" id="IPR032675">
    <property type="entry name" value="LRR_dom_sf"/>
</dbReference>
<proteinExistence type="predicted"/>
<dbReference type="EMBL" id="GEVL01003467">
    <property type="protein sequence ID" value="JAU73874.1"/>
    <property type="molecule type" value="Transcribed_RNA"/>
</dbReference>
<dbReference type="Gene3D" id="3.80.10.10">
    <property type="entry name" value="Ribonuclease Inhibitor"/>
    <property type="match status" value="1"/>
</dbReference>
<gene>
    <name evidence="1" type="ORF">LE_TR4521_c0_g1_i1_g.15337</name>
</gene>
<reference evidence="1" key="1">
    <citation type="submission" date="2016-07" db="EMBL/GenBank/DDBJ databases">
        <title>De novo transcriptome assembly of four accessions of the metal hyperaccumulator plant Noccaea caerulescens.</title>
        <authorList>
            <person name="Blande D."/>
            <person name="Halimaa P."/>
            <person name="Tervahauta A.I."/>
            <person name="Aarts M.G."/>
            <person name="Karenlampi S.O."/>
        </authorList>
    </citation>
    <scope>NUCLEOTIDE SEQUENCE</scope>
</reference>
<sequence length="82" mass="9353">MVKIASNCPKLRELDISHSIEISHKALKMVEKSCKNVKVLMEPPSNVRLSQDETSNFGLSVRSITSRELLETIRQLNTNHDY</sequence>
<organism evidence="1">
    <name type="scientific">Noccaea caerulescens</name>
    <name type="common">Alpine penny-cress</name>
    <name type="synonym">Thlaspi caerulescens</name>
    <dbReference type="NCBI Taxonomy" id="107243"/>
    <lineage>
        <taxon>Eukaryota</taxon>
        <taxon>Viridiplantae</taxon>
        <taxon>Streptophyta</taxon>
        <taxon>Embryophyta</taxon>
        <taxon>Tracheophyta</taxon>
        <taxon>Spermatophyta</taxon>
        <taxon>Magnoliopsida</taxon>
        <taxon>eudicotyledons</taxon>
        <taxon>Gunneridae</taxon>
        <taxon>Pentapetalae</taxon>
        <taxon>rosids</taxon>
        <taxon>malvids</taxon>
        <taxon>Brassicales</taxon>
        <taxon>Brassicaceae</taxon>
        <taxon>Coluteocarpeae</taxon>
        <taxon>Noccaea</taxon>
    </lineage>
</organism>